<evidence type="ECO:0000313" key="9">
    <source>
        <dbReference type="EMBL" id="CAF1596418.1"/>
    </source>
</evidence>
<name>A0A816AHX0_9BILA</name>
<keyword evidence="10" id="KW-1185">Reference proteome</keyword>
<accession>A0A816AHX0</accession>
<keyword evidence="5" id="KW-0862">Zinc</keyword>
<gene>
    <name evidence="9" type="ORF">JXQ802_LOCUS47796</name>
    <name evidence="8" type="ORF">PYM288_LOCUS31862</name>
</gene>
<feature type="domain" description="RZ-type" evidence="7">
    <location>
        <begin position="762"/>
        <end position="805"/>
    </location>
</feature>
<evidence type="ECO:0000256" key="2">
    <source>
        <dbReference type="ARBA" id="ARBA00022490"/>
    </source>
</evidence>
<dbReference type="EMBL" id="CAJNOL010004891">
    <property type="protein sequence ID" value="CAF1596418.1"/>
    <property type="molecule type" value="Genomic_DNA"/>
</dbReference>
<evidence type="ECO:0000256" key="4">
    <source>
        <dbReference type="ARBA" id="ARBA00022771"/>
    </source>
</evidence>
<dbReference type="Proteomes" id="UP000663854">
    <property type="component" value="Unassembled WGS sequence"/>
</dbReference>
<protein>
    <recommendedName>
        <fullName evidence="7">RZ-type domain-containing protein</fullName>
    </recommendedName>
</protein>
<dbReference type="GO" id="GO:0008270">
    <property type="term" value="F:zinc ion binding"/>
    <property type="evidence" value="ECO:0007669"/>
    <property type="project" value="UniProtKB-KW"/>
</dbReference>
<keyword evidence="3" id="KW-0479">Metal-binding</keyword>
<dbReference type="GO" id="GO:0002376">
    <property type="term" value="P:immune system process"/>
    <property type="evidence" value="ECO:0007669"/>
    <property type="project" value="UniProtKB-KW"/>
</dbReference>
<sequence length="1558" mass="185594">MDTILSNIAKQTTRLILNEYIEIPFIFDLRFPCSIKEFEIIYNIHNNLSYGDVEMTIEDQAYTKLKENSFYKNYFEDSIINNEYLFEQYYRDQLTILSVNCKIQLDIEFVFSLVYHKNTMKTSTDRIKYYLVYHDELKQLLKTFNYGFEMLKDDINQIFIDIENVLNPGCFPLKTADYYKLIIADDVIYQIPPNTVINNAEDLSEKFLFECDGESFIENCVMNLIELIITPKYIQSINNIQNILMIYAQISLEISSLRRYTVDNLEKLKTIINLLTSILALYDEPSKVFQIIMTNYITTKRLNTCANIDACIVHLKTLKNFKIDLDKNTINKILSKLEIELLKNWLYDNDDNYVDLLQILNNSNNDLWKYSAKIVAYFERMLEFEIIRRNHGQITIDGPYIQLEQYLSRVNMSQKTTKIEHLLSNRIHSYLKQTIGKENIESSLNNDYTYFEENLIQLQSLLNQQQRSHVKIICLISWLKFYVEMYSYALIKSQEQLGVMQQIDRLLSNNNSKVCSSVKIFIIKQMIYFANISMEELKQTLSNRNIAWIKPILLKQSDIHEKEQNNFILPTPLFECKNEYIHVSQLFKQFKEVNQLEDLIKKCPTDKNLAYSFYVWFIRYYTRFHRIKNVSIDISFVQMIENQLQQQLISTFELIGYQFILQLCKNFDNQSYFQLKADMTVNDIHIRLIALNIFALYLASKCTKNSTYMNSLLFDINRKMPKNYAQHLMTRCLVGLQPNNNHIVTQMQRVKNEVQQRLNNREISEQGKFIYQCSKICYFMYYFENCGRPNDRSKCPLCKNDIGSIRRGSNQLLVRDPPQIQLSIATSFQLIDDYIKQYNETNRYGYYINSTPTDNSTFSETNEHLQPITYRLLHMFTHTLIMMLYDLKYLQSIRDKPDLQVNHFRKHYQKDYELINTIIGQQNECHIWLYKIFNHLSNINIEGILDTNKKVVDFEKYIEQNIILPHIQSVSDEIKQYNLNYSKFIRENNAQPQLIDYINELVENEEQYPLLNFLTITRSNNDIVNEFRSKFYLLQYQKLYPITDYVLKHLTELEQIEYTYPIINFTNYLLQKYNHRILRNEASTKELDFYIKSDINDKKLFSLFEQFRQAWYGLKLDDVQLDCTHIKIDRTQSSEQFSKSRKLAFFLLNRSTDNSSFEILGCLHTLAKFQNNILNFYKHITNPQVPYHDTKRKQPEIEIQKITKEHLLVISPEIIDTILREENGYIINYEYGKTKEVIYDYDEIETRLCNRINRIRWIDTENFNYFNYQFELYHQEVSLFNDIRRNIKQEQMSTDEKTKLQHFLRNTKMDDVRQFLGSLDYVFTYFRHATGRPPTSTLKESVKALIQNTSHLHSYILNEQQPFGNIQVKYVINLYELIEELVFDEIMKKYVKQELTTDVCINEEEKENIIGQFIYSTYMLDNIPQPLKDPRVWLSVLKRLIIRVITANIDLNVPMQIYMQRTDLWNEDLIQYLDFININDNILVRHTYVILEGIEAKLALNNKLNTDNKTNNESENLRDWCQAKNEDINRLTTLTAAEATTTGATITGNNKKKKLRVD</sequence>
<organism evidence="9 10">
    <name type="scientific">Rotaria sordida</name>
    <dbReference type="NCBI Taxonomy" id="392033"/>
    <lineage>
        <taxon>Eukaryota</taxon>
        <taxon>Metazoa</taxon>
        <taxon>Spiralia</taxon>
        <taxon>Gnathifera</taxon>
        <taxon>Rotifera</taxon>
        <taxon>Eurotatoria</taxon>
        <taxon>Bdelloidea</taxon>
        <taxon>Philodinida</taxon>
        <taxon>Philodinidae</taxon>
        <taxon>Rotaria</taxon>
    </lineage>
</organism>
<comment type="subcellular location">
    <subcellularLocation>
        <location evidence="1">Cytoplasm</location>
    </subcellularLocation>
</comment>
<evidence type="ECO:0000313" key="8">
    <source>
        <dbReference type="EMBL" id="CAF1340401.1"/>
    </source>
</evidence>
<keyword evidence="6" id="KW-0391">Immunity</keyword>
<proteinExistence type="predicted"/>
<reference evidence="9" key="1">
    <citation type="submission" date="2021-02" db="EMBL/GenBank/DDBJ databases">
        <authorList>
            <person name="Nowell W R."/>
        </authorList>
    </citation>
    <scope>NUCLEOTIDE SEQUENCE</scope>
</reference>
<dbReference type="InterPro" id="IPR046439">
    <property type="entry name" value="ZF_RZ_dom"/>
</dbReference>
<dbReference type="Proteomes" id="UP000663870">
    <property type="component" value="Unassembled WGS sequence"/>
</dbReference>
<comment type="caution">
    <text evidence="9">The sequence shown here is derived from an EMBL/GenBank/DDBJ whole genome shotgun (WGS) entry which is preliminary data.</text>
</comment>
<keyword evidence="2" id="KW-0963">Cytoplasm</keyword>
<evidence type="ECO:0000313" key="10">
    <source>
        <dbReference type="Proteomes" id="UP000663870"/>
    </source>
</evidence>
<evidence type="ECO:0000256" key="6">
    <source>
        <dbReference type="ARBA" id="ARBA00022859"/>
    </source>
</evidence>
<evidence type="ECO:0000259" key="7">
    <source>
        <dbReference type="Pfam" id="PF20173"/>
    </source>
</evidence>
<dbReference type="EMBL" id="CAJNOH010003548">
    <property type="protein sequence ID" value="CAF1340401.1"/>
    <property type="molecule type" value="Genomic_DNA"/>
</dbReference>
<dbReference type="GO" id="GO:0005737">
    <property type="term" value="C:cytoplasm"/>
    <property type="evidence" value="ECO:0007669"/>
    <property type="project" value="UniProtKB-SubCell"/>
</dbReference>
<dbReference type="Pfam" id="PF20173">
    <property type="entry name" value="ZnF_RZ-type"/>
    <property type="match status" value="1"/>
</dbReference>
<evidence type="ECO:0000256" key="5">
    <source>
        <dbReference type="ARBA" id="ARBA00022833"/>
    </source>
</evidence>
<evidence type="ECO:0000256" key="1">
    <source>
        <dbReference type="ARBA" id="ARBA00004496"/>
    </source>
</evidence>
<keyword evidence="4" id="KW-0863">Zinc-finger</keyword>
<evidence type="ECO:0000256" key="3">
    <source>
        <dbReference type="ARBA" id="ARBA00022723"/>
    </source>
</evidence>